<evidence type="ECO:0000313" key="3">
    <source>
        <dbReference type="Proteomes" id="UP000042997"/>
    </source>
</evidence>
<feature type="region of interest" description="Disordered" evidence="1">
    <location>
        <begin position="331"/>
        <end position="375"/>
    </location>
</feature>
<reference evidence="2 3" key="1">
    <citation type="journal article" date="2014" name="Genome Announc.">
        <title>Draft Genome Sequence of Propane- and Butane-Oxidizing Actinobacterium Rhodococcus ruber IEGM 231.</title>
        <authorList>
            <person name="Ivshina I.B."/>
            <person name="Kuyukina M.S."/>
            <person name="Krivoruchko A.V."/>
            <person name="Barbe V."/>
            <person name="Fischer C."/>
        </authorList>
    </citation>
    <scope>NUCLEOTIDE SEQUENCE [LARGE SCALE GENOMIC DNA]</scope>
</reference>
<name>A0A098BRF9_9NOCA</name>
<gene>
    <name evidence="2" type="ORF">RHRU231_750147</name>
</gene>
<dbReference type="Proteomes" id="UP000042997">
    <property type="component" value="Unassembled WGS sequence"/>
</dbReference>
<sequence>MRRTRPPGRRTRGPWVPGGLLLLVRGQRGERLIDGIECEQRGLVGRGVGVPDRDQVSSLHGGQGLPQRGGHQLLQLGRDGPVALDAVDDDVDVPEVPADLLDGEVLAVHGLGIGGLTGELQVEVLEEVGGVRGGVLAVELTRLGAAHIADPGEGQVPEGAAVLVGDLGGTRLVLFLVLAVLLGDAGGVGVLLAEHAPVTGVGQAEEDHRSERLELGRVELRLHARGHAHDDQVGCGGGHGLVVEFAHGSVRRHLGQGLVRGLGLGVHVVELAGPLAGRSQVRLGLEQRQDRVAAGDDALRIGRDLDRPVLRLERARGARAGLLTGAAVAAASREADRQHRRRADRRRAAHPAQSLNPHRSLPHVCSPGTCPNSVG</sequence>
<proteinExistence type="predicted"/>
<dbReference type="AlphaFoldDB" id="A0A098BRF9"/>
<evidence type="ECO:0000256" key="1">
    <source>
        <dbReference type="SAM" id="MobiDB-lite"/>
    </source>
</evidence>
<dbReference type="EMBL" id="CCSD01000089">
    <property type="protein sequence ID" value="CDZ90800.1"/>
    <property type="molecule type" value="Genomic_DNA"/>
</dbReference>
<evidence type="ECO:0000313" key="2">
    <source>
        <dbReference type="EMBL" id="CDZ90800.1"/>
    </source>
</evidence>
<protein>
    <submittedName>
        <fullName evidence="2">Uncharacterized protein</fullName>
    </submittedName>
</protein>
<organism evidence="2 3">
    <name type="scientific">Rhodococcus ruber</name>
    <dbReference type="NCBI Taxonomy" id="1830"/>
    <lineage>
        <taxon>Bacteria</taxon>
        <taxon>Bacillati</taxon>
        <taxon>Actinomycetota</taxon>
        <taxon>Actinomycetes</taxon>
        <taxon>Mycobacteriales</taxon>
        <taxon>Nocardiaceae</taxon>
        <taxon>Rhodococcus</taxon>
    </lineage>
</organism>
<feature type="compositionally biased region" description="Basic residues" evidence="1">
    <location>
        <begin position="338"/>
        <end position="349"/>
    </location>
</feature>
<accession>A0A098BRF9</accession>